<reference evidence="7" key="1">
    <citation type="journal article" date="2025" name="Foods">
        <title>Unveiling the Microbial Signatures of Arabica Coffee Cherries: Insights into Ripeness Specific Diversity, Functional Traits, and Implications for Quality and Safety.</title>
        <authorList>
            <consortium name="RefSeq"/>
            <person name="Tenea G.N."/>
            <person name="Cifuentes V."/>
            <person name="Reyes P."/>
            <person name="Cevallos-Vallejos M."/>
        </authorList>
    </citation>
    <scope>NUCLEOTIDE SEQUENCE [LARGE SCALE GENOMIC DNA]</scope>
</reference>
<dbReference type="InterPro" id="IPR033124">
    <property type="entry name" value="Ser_caboxypep_his_AS"/>
</dbReference>
<dbReference type="RefSeq" id="XP_071917803.1">
    <property type="nucleotide sequence ID" value="XM_072061702.1"/>
</dbReference>
<evidence type="ECO:0000313" key="7">
    <source>
        <dbReference type="Proteomes" id="UP001652660"/>
    </source>
</evidence>
<dbReference type="PANTHER" id="PTHR11802">
    <property type="entry name" value="SERINE PROTEASE FAMILY S10 SERINE CARBOXYPEPTIDASE"/>
    <property type="match status" value="1"/>
</dbReference>
<evidence type="ECO:0000313" key="8">
    <source>
        <dbReference type="RefSeq" id="XP_071910642.1"/>
    </source>
</evidence>
<dbReference type="Proteomes" id="UP001652660">
    <property type="component" value="Chromosome 1e"/>
</dbReference>
<proteinExistence type="inferred from homology"/>
<dbReference type="PRINTS" id="PR00724">
    <property type="entry name" value="CRBOXYPTASEC"/>
</dbReference>
<dbReference type="GeneID" id="113702228"/>
<gene>
    <name evidence="8" type="primary">LOC113702228</name>
    <name evidence="9" type="synonym">LOC113703170</name>
</gene>
<feature type="signal peptide" evidence="6">
    <location>
        <begin position="1"/>
        <end position="20"/>
    </location>
</feature>
<keyword evidence="3" id="KW-0645">Protease</keyword>
<feature type="chain" id="PRO_5045027458" evidence="6">
    <location>
        <begin position="21"/>
        <end position="423"/>
    </location>
</feature>
<accession>A0ABM4UTP0</accession>
<evidence type="ECO:0000256" key="1">
    <source>
        <dbReference type="ARBA" id="ARBA00009431"/>
    </source>
</evidence>
<dbReference type="Pfam" id="PF00450">
    <property type="entry name" value="Peptidase_S10"/>
    <property type="match status" value="2"/>
</dbReference>
<dbReference type="InterPro" id="IPR001563">
    <property type="entry name" value="Peptidase_S10"/>
</dbReference>
<evidence type="ECO:0000256" key="5">
    <source>
        <dbReference type="ARBA" id="ARBA00023180"/>
    </source>
</evidence>
<dbReference type="RefSeq" id="XP_071910642.1">
    <property type="nucleotide sequence ID" value="XM_072054541.1"/>
</dbReference>
<keyword evidence="4" id="KW-0378">Hydrolase</keyword>
<keyword evidence="5" id="KW-0325">Glycoprotein</keyword>
<keyword evidence="7" id="KW-1185">Reference proteome</keyword>
<dbReference type="SUPFAM" id="SSF53474">
    <property type="entry name" value="alpha/beta-Hydrolases"/>
    <property type="match status" value="1"/>
</dbReference>
<keyword evidence="6" id="KW-0732">Signal</keyword>
<sequence length="423" mass="48322">MKLKLLTTLLLLSIFSLKFASPRSIVETLPGYSGTLPFKLETGYISAGRDDEVQFFHYFIESEREPDRDPLMLWLTGGPGCSAFSGLVYEIGPLNFDFETFDGSLPAFVLNPYSWTKIASIIFLDAPVGTGFTYATTSEGYHSSDIQTVGDIYTFLQKWLLKHPNFIKNRLYIAGDSFAGYLVPMVVNKISQGIEAGVNPRMNIQEQNTTSIKIRYYHLLTAWHFYQTNIIRWRKLIVTGNMKIQIQTTRGAFTLSSFIKSALETYSKQIFWNRHANSGHPSLVHRNWIRTPIWKMTRSSGCSLNQIKRNRGVGMTIMCYHLCGQMIKPSKKLYTLESGDHDMVIPYIGTLKWIALLNLTVDDDWRPWIVDGQVAGYTERYIYSKIQSHLTFATVKGAGHTAPEYKPKQCLVMLDRFFEAYPL</sequence>
<keyword evidence="2" id="KW-0121">Carboxypeptidase</keyword>
<evidence type="ECO:0000256" key="2">
    <source>
        <dbReference type="ARBA" id="ARBA00022645"/>
    </source>
</evidence>
<organism evidence="7 8">
    <name type="scientific">Coffea arabica</name>
    <name type="common">Arabian coffee</name>
    <dbReference type="NCBI Taxonomy" id="13443"/>
    <lineage>
        <taxon>Eukaryota</taxon>
        <taxon>Viridiplantae</taxon>
        <taxon>Streptophyta</taxon>
        <taxon>Embryophyta</taxon>
        <taxon>Tracheophyta</taxon>
        <taxon>Spermatophyta</taxon>
        <taxon>Magnoliopsida</taxon>
        <taxon>eudicotyledons</taxon>
        <taxon>Gunneridae</taxon>
        <taxon>Pentapetalae</taxon>
        <taxon>asterids</taxon>
        <taxon>lamiids</taxon>
        <taxon>Gentianales</taxon>
        <taxon>Rubiaceae</taxon>
        <taxon>Ixoroideae</taxon>
        <taxon>Gardenieae complex</taxon>
        <taxon>Bertiereae - Coffeeae clade</taxon>
        <taxon>Coffeeae</taxon>
        <taxon>Coffea</taxon>
    </lineage>
</organism>
<evidence type="ECO:0000313" key="9">
    <source>
        <dbReference type="RefSeq" id="XP_071917803.1"/>
    </source>
</evidence>
<evidence type="ECO:0000256" key="4">
    <source>
        <dbReference type="ARBA" id="ARBA00022801"/>
    </source>
</evidence>
<reference evidence="8 9" key="2">
    <citation type="submission" date="2025-05" db="UniProtKB">
        <authorList>
            <consortium name="RefSeq"/>
        </authorList>
    </citation>
    <scope>NUCLEOTIDE SEQUENCE [LARGE SCALE GENOMIC DNA]</scope>
    <source>
        <tissue evidence="8 9">Leaves</tissue>
    </source>
</reference>
<dbReference type="Gene3D" id="3.40.50.11320">
    <property type="match status" value="1"/>
</dbReference>
<dbReference type="PROSITE" id="PS00560">
    <property type="entry name" value="CARBOXYPEPT_SER_HIS"/>
    <property type="match status" value="1"/>
</dbReference>
<comment type="similarity">
    <text evidence="1">Belongs to the peptidase S10 family.</text>
</comment>
<dbReference type="Proteomes" id="UP001652660">
    <property type="component" value="Chromosome 8e"/>
</dbReference>
<dbReference type="Gene3D" id="3.40.50.1820">
    <property type="entry name" value="alpha/beta hydrolase"/>
    <property type="match status" value="1"/>
</dbReference>
<evidence type="ECO:0000256" key="6">
    <source>
        <dbReference type="SAM" id="SignalP"/>
    </source>
</evidence>
<name>A0ABM4UTP0_COFAR</name>
<protein>
    <submittedName>
        <fullName evidence="8 9">Serine carboxypeptidase-like 18</fullName>
    </submittedName>
</protein>
<evidence type="ECO:0000256" key="3">
    <source>
        <dbReference type="ARBA" id="ARBA00022670"/>
    </source>
</evidence>
<dbReference type="PANTHER" id="PTHR11802:SF310">
    <property type="entry name" value="SERINE CARBOXYPEPTIDASE-LIKE 18"/>
    <property type="match status" value="1"/>
</dbReference>
<dbReference type="InterPro" id="IPR029058">
    <property type="entry name" value="AB_hydrolase_fold"/>
</dbReference>